<evidence type="ECO:0000256" key="1">
    <source>
        <dbReference type="SAM" id="MobiDB-lite"/>
    </source>
</evidence>
<keyword evidence="3" id="KW-1185">Reference proteome</keyword>
<accession>A0A9P5N694</accession>
<dbReference type="Proteomes" id="UP000759537">
    <property type="component" value="Unassembled WGS sequence"/>
</dbReference>
<protein>
    <submittedName>
        <fullName evidence="2">Uncharacterized protein</fullName>
    </submittedName>
</protein>
<organism evidence="2 3">
    <name type="scientific">Russula ochroleuca</name>
    <dbReference type="NCBI Taxonomy" id="152965"/>
    <lineage>
        <taxon>Eukaryota</taxon>
        <taxon>Fungi</taxon>
        <taxon>Dikarya</taxon>
        <taxon>Basidiomycota</taxon>
        <taxon>Agaricomycotina</taxon>
        <taxon>Agaricomycetes</taxon>
        <taxon>Russulales</taxon>
        <taxon>Russulaceae</taxon>
        <taxon>Russula</taxon>
    </lineage>
</organism>
<evidence type="ECO:0000313" key="3">
    <source>
        <dbReference type="Proteomes" id="UP000759537"/>
    </source>
</evidence>
<dbReference type="AlphaFoldDB" id="A0A9P5N694"/>
<sequence length="74" mass="8283">MKYSRSEMSTFSHAVHVTYDQASITPTWVLMVLLSVYASRASATPLDSDLNHRTSTRATAHAVNREPHVVQPTR</sequence>
<evidence type="ECO:0000313" key="2">
    <source>
        <dbReference type="EMBL" id="KAF8487260.1"/>
    </source>
</evidence>
<name>A0A9P5N694_9AGAM</name>
<comment type="caution">
    <text evidence="2">The sequence shown here is derived from an EMBL/GenBank/DDBJ whole genome shotgun (WGS) entry which is preliminary data.</text>
</comment>
<reference evidence="2" key="2">
    <citation type="journal article" date="2020" name="Nat. Commun.">
        <title>Large-scale genome sequencing of mycorrhizal fungi provides insights into the early evolution of symbiotic traits.</title>
        <authorList>
            <person name="Miyauchi S."/>
            <person name="Kiss E."/>
            <person name="Kuo A."/>
            <person name="Drula E."/>
            <person name="Kohler A."/>
            <person name="Sanchez-Garcia M."/>
            <person name="Morin E."/>
            <person name="Andreopoulos B."/>
            <person name="Barry K.W."/>
            <person name="Bonito G."/>
            <person name="Buee M."/>
            <person name="Carver A."/>
            <person name="Chen C."/>
            <person name="Cichocki N."/>
            <person name="Clum A."/>
            <person name="Culley D."/>
            <person name="Crous P.W."/>
            <person name="Fauchery L."/>
            <person name="Girlanda M."/>
            <person name="Hayes R.D."/>
            <person name="Keri Z."/>
            <person name="LaButti K."/>
            <person name="Lipzen A."/>
            <person name="Lombard V."/>
            <person name="Magnuson J."/>
            <person name="Maillard F."/>
            <person name="Murat C."/>
            <person name="Nolan M."/>
            <person name="Ohm R.A."/>
            <person name="Pangilinan J."/>
            <person name="Pereira M.F."/>
            <person name="Perotto S."/>
            <person name="Peter M."/>
            <person name="Pfister S."/>
            <person name="Riley R."/>
            <person name="Sitrit Y."/>
            <person name="Stielow J.B."/>
            <person name="Szollosi G."/>
            <person name="Zifcakova L."/>
            <person name="Stursova M."/>
            <person name="Spatafora J.W."/>
            <person name="Tedersoo L."/>
            <person name="Vaario L.M."/>
            <person name="Yamada A."/>
            <person name="Yan M."/>
            <person name="Wang P."/>
            <person name="Xu J."/>
            <person name="Bruns T."/>
            <person name="Baldrian P."/>
            <person name="Vilgalys R."/>
            <person name="Dunand C."/>
            <person name="Henrissat B."/>
            <person name="Grigoriev I.V."/>
            <person name="Hibbett D."/>
            <person name="Nagy L.G."/>
            <person name="Martin F.M."/>
        </authorList>
    </citation>
    <scope>NUCLEOTIDE SEQUENCE</scope>
    <source>
        <strain evidence="2">Prilba</strain>
    </source>
</reference>
<reference evidence="2" key="1">
    <citation type="submission" date="2019-10" db="EMBL/GenBank/DDBJ databases">
        <authorList>
            <consortium name="DOE Joint Genome Institute"/>
            <person name="Kuo A."/>
            <person name="Miyauchi S."/>
            <person name="Kiss E."/>
            <person name="Drula E."/>
            <person name="Kohler A."/>
            <person name="Sanchez-Garcia M."/>
            <person name="Andreopoulos B."/>
            <person name="Barry K.W."/>
            <person name="Bonito G."/>
            <person name="Buee M."/>
            <person name="Carver A."/>
            <person name="Chen C."/>
            <person name="Cichocki N."/>
            <person name="Clum A."/>
            <person name="Culley D."/>
            <person name="Crous P.W."/>
            <person name="Fauchery L."/>
            <person name="Girlanda M."/>
            <person name="Hayes R."/>
            <person name="Keri Z."/>
            <person name="LaButti K."/>
            <person name="Lipzen A."/>
            <person name="Lombard V."/>
            <person name="Magnuson J."/>
            <person name="Maillard F."/>
            <person name="Morin E."/>
            <person name="Murat C."/>
            <person name="Nolan M."/>
            <person name="Ohm R."/>
            <person name="Pangilinan J."/>
            <person name="Pereira M."/>
            <person name="Perotto S."/>
            <person name="Peter M."/>
            <person name="Riley R."/>
            <person name="Sitrit Y."/>
            <person name="Stielow B."/>
            <person name="Szollosi G."/>
            <person name="Zifcakova L."/>
            <person name="Stursova M."/>
            <person name="Spatafora J.W."/>
            <person name="Tedersoo L."/>
            <person name="Vaario L.-M."/>
            <person name="Yamada A."/>
            <person name="Yan M."/>
            <person name="Wang P."/>
            <person name="Xu J."/>
            <person name="Bruns T."/>
            <person name="Baldrian P."/>
            <person name="Vilgalys R."/>
            <person name="Henrissat B."/>
            <person name="Grigoriev I.V."/>
            <person name="Hibbett D."/>
            <person name="Nagy L.G."/>
            <person name="Martin F.M."/>
        </authorList>
    </citation>
    <scope>NUCLEOTIDE SEQUENCE</scope>
    <source>
        <strain evidence="2">Prilba</strain>
    </source>
</reference>
<proteinExistence type="predicted"/>
<dbReference type="EMBL" id="WHVB01000001">
    <property type="protein sequence ID" value="KAF8487260.1"/>
    <property type="molecule type" value="Genomic_DNA"/>
</dbReference>
<feature type="region of interest" description="Disordered" evidence="1">
    <location>
        <begin position="46"/>
        <end position="74"/>
    </location>
</feature>
<gene>
    <name evidence="2" type="ORF">DFH94DRAFT_704505</name>
</gene>